<evidence type="ECO:0000313" key="2">
    <source>
        <dbReference type="Proteomes" id="UP001630127"/>
    </source>
</evidence>
<gene>
    <name evidence="1" type="ORF">ACH5RR_021692</name>
</gene>
<organism evidence="1 2">
    <name type="scientific">Cinchona calisaya</name>
    <dbReference type="NCBI Taxonomy" id="153742"/>
    <lineage>
        <taxon>Eukaryota</taxon>
        <taxon>Viridiplantae</taxon>
        <taxon>Streptophyta</taxon>
        <taxon>Embryophyta</taxon>
        <taxon>Tracheophyta</taxon>
        <taxon>Spermatophyta</taxon>
        <taxon>Magnoliopsida</taxon>
        <taxon>eudicotyledons</taxon>
        <taxon>Gunneridae</taxon>
        <taxon>Pentapetalae</taxon>
        <taxon>asterids</taxon>
        <taxon>lamiids</taxon>
        <taxon>Gentianales</taxon>
        <taxon>Rubiaceae</taxon>
        <taxon>Cinchonoideae</taxon>
        <taxon>Cinchoneae</taxon>
        <taxon>Cinchona</taxon>
    </lineage>
</organism>
<comment type="caution">
    <text evidence="1">The sequence shown here is derived from an EMBL/GenBank/DDBJ whole genome shotgun (WGS) entry which is preliminary data.</text>
</comment>
<dbReference type="Proteomes" id="UP001630127">
    <property type="component" value="Unassembled WGS sequence"/>
</dbReference>
<name>A0ABD2ZIB3_9GENT</name>
<reference evidence="1 2" key="1">
    <citation type="submission" date="2024-11" db="EMBL/GenBank/DDBJ databases">
        <title>A near-complete genome assembly of Cinchona calisaya.</title>
        <authorList>
            <person name="Lian D.C."/>
            <person name="Zhao X.W."/>
            <person name="Wei L."/>
        </authorList>
    </citation>
    <scope>NUCLEOTIDE SEQUENCE [LARGE SCALE GENOMIC DNA]</scope>
    <source>
        <tissue evidence="1">Nenye</tissue>
    </source>
</reference>
<accession>A0ABD2ZIB3</accession>
<proteinExistence type="predicted"/>
<sequence length="113" mass="13380">MHKVLLGIFACLIFFAYNLSITFALDLTCSFEFCSGCHGGCYLSVCYEAETKLNMKIHLIYTRMPLLRPEDLRGHLKGFLHNLYLIRKPHFLFKDLYRFHLKLEFQSKRFPPK</sequence>
<dbReference type="AlphaFoldDB" id="A0ABD2ZIB3"/>
<protein>
    <submittedName>
        <fullName evidence="1">Uncharacterized protein</fullName>
    </submittedName>
</protein>
<keyword evidence="2" id="KW-1185">Reference proteome</keyword>
<evidence type="ECO:0000313" key="1">
    <source>
        <dbReference type="EMBL" id="KAL3519103.1"/>
    </source>
</evidence>
<dbReference type="EMBL" id="JBJUIK010000009">
    <property type="protein sequence ID" value="KAL3519103.1"/>
    <property type="molecule type" value="Genomic_DNA"/>
</dbReference>